<sequence length="61" mass="7030">MGSNPLIKATVKKTSKDIQVYQLGRGEKIGDNFYPFYCDYADMKTEYKKDELIFGGKVEEK</sequence>
<accession>A0A0F9VU33</accession>
<comment type="caution">
    <text evidence="1">The sequence shown here is derived from an EMBL/GenBank/DDBJ whole genome shotgun (WGS) entry which is preliminary data.</text>
</comment>
<protein>
    <submittedName>
        <fullName evidence="1">Uncharacterized protein</fullName>
    </submittedName>
</protein>
<dbReference type="EMBL" id="LAZR01000286">
    <property type="protein sequence ID" value="KKN76966.1"/>
    <property type="molecule type" value="Genomic_DNA"/>
</dbReference>
<reference evidence="1" key="1">
    <citation type="journal article" date="2015" name="Nature">
        <title>Complex archaea that bridge the gap between prokaryotes and eukaryotes.</title>
        <authorList>
            <person name="Spang A."/>
            <person name="Saw J.H."/>
            <person name="Jorgensen S.L."/>
            <person name="Zaremba-Niedzwiedzka K."/>
            <person name="Martijn J."/>
            <person name="Lind A.E."/>
            <person name="van Eijk R."/>
            <person name="Schleper C."/>
            <person name="Guy L."/>
            <person name="Ettema T.J."/>
        </authorList>
    </citation>
    <scope>NUCLEOTIDE SEQUENCE</scope>
</reference>
<dbReference type="AlphaFoldDB" id="A0A0F9VU33"/>
<proteinExistence type="predicted"/>
<gene>
    <name evidence="1" type="ORF">LCGC14_0364580</name>
</gene>
<evidence type="ECO:0000313" key="1">
    <source>
        <dbReference type="EMBL" id="KKN76966.1"/>
    </source>
</evidence>
<organism evidence="1">
    <name type="scientific">marine sediment metagenome</name>
    <dbReference type="NCBI Taxonomy" id="412755"/>
    <lineage>
        <taxon>unclassified sequences</taxon>
        <taxon>metagenomes</taxon>
        <taxon>ecological metagenomes</taxon>
    </lineage>
</organism>
<name>A0A0F9VU33_9ZZZZ</name>